<name>A0A0T9V1Y6_YERAE</name>
<feature type="region of interest" description="Disordered" evidence="1">
    <location>
        <begin position="1"/>
        <end position="26"/>
    </location>
</feature>
<dbReference type="AlphaFoldDB" id="A0A0T9V1Y6"/>
<evidence type="ECO:0000313" key="2">
    <source>
        <dbReference type="EMBL" id="CNL95184.1"/>
    </source>
</evidence>
<evidence type="ECO:0000256" key="1">
    <source>
        <dbReference type="SAM" id="MobiDB-lite"/>
    </source>
</evidence>
<reference evidence="3" key="1">
    <citation type="submission" date="2015-03" db="EMBL/GenBank/DDBJ databases">
        <authorList>
            <consortium name="Pathogen Informatics"/>
        </authorList>
    </citation>
    <scope>NUCLEOTIDE SEQUENCE [LARGE SCALE GENOMIC DNA]</scope>
    <source>
        <strain evidence="3">IP27925</strain>
    </source>
</reference>
<accession>A0A0T9V1Y6</accession>
<dbReference type="EMBL" id="CQEM01000039">
    <property type="protein sequence ID" value="CNL95184.1"/>
    <property type="molecule type" value="Genomic_DNA"/>
</dbReference>
<gene>
    <name evidence="2" type="ORF">ERS008460_04182</name>
</gene>
<organism evidence="2 3">
    <name type="scientific">Yersinia aleksiciae</name>
    <dbReference type="NCBI Taxonomy" id="263819"/>
    <lineage>
        <taxon>Bacteria</taxon>
        <taxon>Pseudomonadati</taxon>
        <taxon>Pseudomonadota</taxon>
        <taxon>Gammaproteobacteria</taxon>
        <taxon>Enterobacterales</taxon>
        <taxon>Yersiniaceae</taxon>
        <taxon>Yersinia</taxon>
    </lineage>
</organism>
<evidence type="ECO:0000313" key="3">
    <source>
        <dbReference type="Proteomes" id="UP000040088"/>
    </source>
</evidence>
<proteinExistence type="predicted"/>
<sequence>MSYVANAKVEKNTTSLNREETSSSRKPINKGLMDFIRSSANLNDGFVQRGRILGS</sequence>
<protein>
    <submittedName>
        <fullName evidence="2">Uncharacterized protein</fullName>
    </submittedName>
</protein>
<dbReference type="Proteomes" id="UP000040088">
    <property type="component" value="Unassembled WGS sequence"/>
</dbReference>